<dbReference type="GO" id="GO:0000139">
    <property type="term" value="C:Golgi membrane"/>
    <property type="evidence" value="ECO:0007669"/>
    <property type="project" value="UniProtKB-SubCell"/>
</dbReference>
<comment type="similarity">
    <text evidence="2">Belongs to the COG8 family.</text>
</comment>
<dbReference type="VEuPathDB" id="FungiDB:BD410DRAFT_790387"/>
<evidence type="ECO:0000256" key="8">
    <source>
        <dbReference type="ARBA" id="ARBA00031347"/>
    </source>
</evidence>
<evidence type="ECO:0000256" key="2">
    <source>
        <dbReference type="ARBA" id="ARBA00006419"/>
    </source>
</evidence>
<dbReference type="PANTHER" id="PTHR21311:SF0">
    <property type="entry name" value="CONSERVED OLIGOMERIC GOLGI COMPLEX SUBUNIT 8"/>
    <property type="match status" value="1"/>
</dbReference>
<dbReference type="OrthoDB" id="1661054at2759"/>
<dbReference type="Pfam" id="PF04124">
    <property type="entry name" value="Dor1"/>
    <property type="match status" value="1"/>
</dbReference>
<dbReference type="GO" id="GO:0017119">
    <property type="term" value="C:Golgi transport complex"/>
    <property type="evidence" value="ECO:0007669"/>
    <property type="project" value="InterPro"/>
</dbReference>
<keyword evidence="7" id="KW-0472">Membrane</keyword>
<evidence type="ECO:0000256" key="6">
    <source>
        <dbReference type="ARBA" id="ARBA00023034"/>
    </source>
</evidence>
<organism evidence="9 10">
    <name type="scientific">Rickenella mellea</name>
    <dbReference type="NCBI Taxonomy" id="50990"/>
    <lineage>
        <taxon>Eukaryota</taxon>
        <taxon>Fungi</taxon>
        <taxon>Dikarya</taxon>
        <taxon>Basidiomycota</taxon>
        <taxon>Agaricomycotina</taxon>
        <taxon>Agaricomycetes</taxon>
        <taxon>Hymenochaetales</taxon>
        <taxon>Rickenellaceae</taxon>
        <taxon>Rickenella</taxon>
    </lineage>
</organism>
<dbReference type="GO" id="GO:0015031">
    <property type="term" value="P:protein transport"/>
    <property type="evidence" value="ECO:0007669"/>
    <property type="project" value="UniProtKB-KW"/>
</dbReference>
<proteinExistence type="inferred from homology"/>
<dbReference type="GO" id="GO:0006891">
    <property type="term" value="P:intra-Golgi vesicle-mediated transport"/>
    <property type="evidence" value="ECO:0007669"/>
    <property type="project" value="TreeGrafter"/>
</dbReference>
<name>A0A4Y7Q023_9AGAM</name>
<dbReference type="SUPFAM" id="SSF74788">
    <property type="entry name" value="Cullin repeat-like"/>
    <property type="match status" value="1"/>
</dbReference>
<dbReference type="AlphaFoldDB" id="A0A4Y7Q023"/>
<evidence type="ECO:0000313" key="9">
    <source>
        <dbReference type="EMBL" id="TDL21007.1"/>
    </source>
</evidence>
<evidence type="ECO:0000256" key="7">
    <source>
        <dbReference type="ARBA" id="ARBA00023136"/>
    </source>
</evidence>
<sequence length="557" mass="60962">MERAGRNDLADILASQQADNDAKAKFSSPDITGYLSHITTLPLADILREPTNLSSEAAQLSNSLVGLCHSEYPTFLSLHHTSSVLSSTLSSFSESLSSLLGALPDLESKAREFTAVTKDIQAERQKANLLIEQHDKLVDILEIPQLIDTCVRNGYYQEAMDLSAHARSLAVRFPDIDVVRGIEAEVDQAMRIMLAQLLSLLREPVKLPALFKATNFLRKMEVLDEPELAVAFLTSRLVNLNSTLGGIENERSVDPARSVRRYVDAWREGVYDVVTQYTTIFLDRTNEHELEADLRALLATFAHHMLSSLRSLLSTNLPLVDDPTALASLLTHLTYCATSFARVGLDFRSVLPPLFDVAVTANFERTVGAATNAFTTAVSDAQRYNRSTSVWLVTAAAAASPPEDNNVTPSQPVHMAPNILASYPPLAIFTNGILTALNNLRLLAPLSLLHPLLASLDTSLATCATSFLVYAQLPPTSATSTVLSARISGEQEQVDERKVIQGARKVLVNVLVPFVRRALVEGVYGVKEELGMGKELESGLKAWREWLETQESVKADS</sequence>
<keyword evidence="5" id="KW-0653">Protein transport</keyword>
<dbReference type="InterPro" id="IPR016159">
    <property type="entry name" value="Cullin_repeat-like_dom_sf"/>
</dbReference>
<dbReference type="EMBL" id="ML170184">
    <property type="protein sequence ID" value="TDL21007.1"/>
    <property type="molecule type" value="Genomic_DNA"/>
</dbReference>
<evidence type="ECO:0000256" key="4">
    <source>
        <dbReference type="ARBA" id="ARBA00022448"/>
    </source>
</evidence>
<evidence type="ECO:0000256" key="1">
    <source>
        <dbReference type="ARBA" id="ARBA00004395"/>
    </source>
</evidence>
<gene>
    <name evidence="9" type="ORF">BD410DRAFT_790387</name>
</gene>
<keyword evidence="10" id="KW-1185">Reference proteome</keyword>
<accession>A0A4Y7Q023</accession>
<dbReference type="PANTHER" id="PTHR21311">
    <property type="entry name" value="CONSERVED OLIGOMERIC GOLGI COMPLEX COMPONENT 8"/>
    <property type="match status" value="1"/>
</dbReference>
<evidence type="ECO:0000313" key="10">
    <source>
        <dbReference type="Proteomes" id="UP000294933"/>
    </source>
</evidence>
<keyword evidence="6" id="KW-0333">Golgi apparatus</keyword>
<dbReference type="InterPro" id="IPR007255">
    <property type="entry name" value="COG8"/>
</dbReference>
<dbReference type="STRING" id="50990.A0A4Y7Q023"/>
<dbReference type="Proteomes" id="UP000294933">
    <property type="component" value="Unassembled WGS sequence"/>
</dbReference>
<evidence type="ECO:0000256" key="5">
    <source>
        <dbReference type="ARBA" id="ARBA00022927"/>
    </source>
</evidence>
<comment type="subcellular location">
    <subcellularLocation>
        <location evidence="1">Golgi apparatus membrane</location>
        <topology evidence="1">Peripheral membrane protein</topology>
    </subcellularLocation>
</comment>
<evidence type="ECO:0000256" key="3">
    <source>
        <dbReference type="ARBA" id="ARBA00020983"/>
    </source>
</evidence>
<reference evidence="9 10" key="1">
    <citation type="submission" date="2018-06" db="EMBL/GenBank/DDBJ databases">
        <title>A transcriptomic atlas of mushroom development highlights an independent origin of complex multicellularity.</title>
        <authorList>
            <consortium name="DOE Joint Genome Institute"/>
            <person name="Krizsan K."/>
            <person name="Almasi E."/>
            <person name="Merenyi Z."/>
            <person name="Sahu N."/>
            <person name="Viragh M."/>
            <person name="Koszo T."/>
            <person name="Mondo S."/>
            <person name="Kiss B."/>
            <person name="Balint B."/>
            <person name="Kues U."/>
            <person name="Barry K."/>
            <person name="Hegedus J.C."/>
            <person name="Henrissat B."/>
            <person name="Johnson J."/>
            <person name="Lipzen A."/>
            <person name="Ohm R."/>
            <person name="Nagy I."/>
            <person name="Pangilinan J."/>
            <person name="Yan J."/>
            <person name="Xiong Y."/>
            <person name="Grigoriev I.V."/>
            <person name="Hibbett D.S."/>
            <person name="Nagy L.G."/>
        </authorList>
    </citation>
    <scope>NUCLEOTIDE SEQUENCE [LARGE SCALE GENOMIC DNA]</scope>
    <source>
        <strain evidence="9 10">SZMC22713</strain>
    </source>
</reference>
<protein>
    <recommendedName>
        <fullName evidence="3">Conserved oligomeric Golgi complex subunit 8</fullName>
    </recommendedName>
    <alternativeName>
        <fullName evidence="8">Component of oligomeric Golgi complex 8</fullName>
    </alternativeName>
</protein>
<keyword evidence="4" id="KW-0813">Transport</keyword>